<dbReference type="InterPro" id="IPR046886">
    <property type="entry name" value="RsmE_MTase_dom"/>
</dbReference>
<dbReference type="InterPro" id="IPR029028">
    <property type="entry name" value="Alpha/beta_knot_MTases"/>
</dbReference>
<dbReference type="GO" id="GO:0005737">
    <property type="term" value="C:cytoplasm"/>
    <property type="evidence" value="ECO:0007669"/>
    <property type="project" value="UniProtKB-SubCell"/>
</dbReference>
<dbReference type="PATRIC" id="fig|1286635.3.peg.2695"/>
<comment type="catalytic activity">
    <reaction evidence="9 10">
        <text>uridine(1498) in 16S rRNA + S-adenosyl-L-methionine = N(3)-methyluridine(1498) in 16S rRNA + S-adenosyl-L-homocysteine + H(+)</text>
        <dbReference type="Rhea" id="RHEA:42920"/>
        <dbReference type="Rhea" id="RHEA-COMP:10283"/>
        <dbReference type="Rhea" id="RHEA-COMP:10284"/>
        <dbReference type="ChEBI" id="CHEBI:15378"/>
        <dbReference type="ChEBI" id="CHEBI:57856"/>
        <dbReference type="ChEBI" id="CHEBI:59789"/>
        <dbReference type="ChEBI" id="CHEBI:65315"/>
        <dbReference type="ChEBI" id="CHEBI:74502"/>
        <dbReference type="EC" id="2.1.1.193"/>
    </reaction>
</comment>
<keyword evidence="7 10" id="KW-0949">S-adenosyl-L-methionine</keyword>
<dbReference type="InterPro" id="IPR029026">
    <property type="entry name" value="tRNA_m1G_MTases_N"/>
</dbReference>
<dbReference type="OrthoDB" id="9815641at2"/>
<feature type="domain" description="Ribosomal RNA small subunit methyltransferase E methyltransferase" evidence="11">
    <location>
        <begin position="74"/>
        <end position="233"/>
    </location>
</feature>
<dbReference type="NCBIfam" id="TIGR00046">
    <property type="entry name" value="RsmE family RNA methyltransferase"/>
    <property type="match status" value="1"/>
</dbReference>
<comment type="function">
    <text evidence="8 10">Specifically methylates the N3 position of the uracil ring of uridine 1498 (m3U1498) in 16S rRNA. Acts on the fully assembled 30S ribosomal subunit.</text>
</comment>
<reference evidence="12 13" key="1">
    <citation type="journal article" date="2013" name="Genome Announc.">
        <title>Draft Genome Sequence of Desulfotignum phosphitoxidans DSM 13687 Strain FiPS-3.</title>
        <authorList>
            <person name="Poehlein A."/>
            <person name="Daniel R."/>
            <person name="Simeonova D.D."/>
        </authorList>
    </citation>
    <scope>NUCLEOTIDE SEQUENCE [LARGE SCALE GENOMIC DNA]</scope>
    <source>
        <strain evidence="12 13">DSM 13687</strain>
    </source>
</reference>
<comment type="similarity">
    <text evidence="2 10">Belongs to the RNA methyltransferase RsmE family.</text>
</comment>
<evidence type="ECO:0000313" key="13">
    <source>
        <dbReference type="Proteomes" id="UP000014216"/>
    </source>
</evidence>
<dbReference type="GO" id="GO:0070475">
    <property type="term" value="P:rRNA base methylation"/>
    <property type="evidence" value="ECO:0007669"/>
    <property type="project" value="TreeGrafter"/>
</dbReference>
<dbReference type="Proteomes" id="UP000014216">
    <property type="component" value="Unassembled WGS sequence"/>
</dbReference>
<dbReference type="PANTHER" id="PTHR30027:SF3">
    <property type="entry name" value="16S RRNA (URACIL(1498)-N(3))-METHYLTRANSFERASE"/>
    <property type="match status" value="1"/>
</dbReference>
<evidence type="ECO:0000256" key="8">
    <source>
        <dbReference type="ARBA" id="ARBA00025699"/>
    </source>
</evidence>
<dbReference type="SUPFAM" id="SSF75217">
    <property type="entry name" value="alpha/beta knot"/>
    <property type="match status" value="1"/>
</dbReference>
<evidence type="ECO:0000256" key="10">
    <source>
        <dbReference type="PIRNR" id="PIRNR015601"/>
    </source>
</evidence>
<evidence type="ECO:0000256" key="2">
    <source>
        <dbReference type="ARBA" id="ARBA00005528"/>
    </source>
</evidence>
<accession>S0G4K9</accession>
<comment type="subcellular location">
    <subcellularLocation>
        <location evidence="1 10">Cytoplasm</location>
    </subcellularLocation>
</comment>
<dbReference type="EMBL" id="APJX01000005">
    <property type="protein sequence ID" value="EMS79297.1"/>
    <property type="molecule type" value="Genomic_DNA"/>
</dbReference>
<keyword evidence="6 10" id="KW-0808">Transferase</keyword>
<dbReference type="InterPro" id="IPR006700">
    <property type="entry name" value="RsmE"/>
</dbReference>
<evidence type="ECO:0000256" key="6">
    <source>
        <dbReference type="ARBA" id="ARBA00022679"/>
    </source>
</evidence>
<evidence type="ECO:0000313" key="12">
    <source>
        <dbReference type="EMBL" id="EMS79297.1"/>
    </source>
</evidence>
<comment type="caution">
    <text evidence="12">The sequence shown here is derived from an EMBL/GenBank/DDBJ whole genome shotgun (WGS) entry which is preliminary data.</text>
</comment>
<evidence type="ECO:0000256" key="4">
    <source>
        <dbReference type="ARBA" id="ARBA00022552"/>
    </source>
</evidence>
<name>S0G4K9_9BACT</name>
<evidence type="ECO:0000256" key="3">
    <source>
        <dbReference type="ARBA" id="ARBA00022490"/>
    </source>
</evidence>
<evidence type="ECO:0000259" key="11">
    <source>
        <dbReference type="Pfam" id="PF04452"/>
    </source>
</evidence>
<evidence type="ECO:0000256" key="1">
    <source>
        <dbReference type="ARBA" id="ARBA00004496"/>
    </source>
</evidence>
<dbReference type="EC" id="2.1.1.193" evidence="10"/>
<organism evidence="12 13">
    <name type="scientific">Desulfotignum phosphitoxidans DSM 13687</name>
    <dbReference type="NCBI Taxonomy" id="1286635"/>
    <lineage>
        <taxon>Bacteria</taxon>
        <taxon>Pseudomonadati</taxon>
        <taxon>Thermodesulfobacteriota</taxon>
        <taxon>Desulfobacteria</taxon>
        <taxon>Desulfobacterales</taxon>
        <taxon>Desulfobacteraceae</taxon>
        <taxon>Desulfotignum</taxon>
    </lineage>
</organism>
<dbReference type="NCBIfam" id="NF008700">
    <property type="entry name" value="PRK11713.5-4"/>
    <property type="match status" value="1"/>
</dbReference>
<dbReference type="GO" id="GO:0070042">
    <property type="term" value="F:rRNA (uridine-N3-)-methyltransferase activity"/>
    <property type="evidence" value="ECO:0007669"/>
    <property type="project" value="TreeGrafter"/>
</dbReference>
<dbReference type="AlphaFoldDB" id="S0G4K9"/>
<dbReference type="Gene3D" id="3.40.1280.10">
    <property type="match status" value="1"/>
</dbReference>
<dbReference type="PANTHER" id="PTHR30027">
    <property type="entry name" value="RIBOSOMAL RNA SMALL SUBUNIT METHYLTRANSFERASE E"/>
    <property type="match status" value="1"/>
</dbReference>
<proteinExistence type="inferred from homology"/>
<dbReference type="RefSeq" id="WP_006966403.1">
    <property type="nucleotide sequence ID" value="NZ_APJX01000005.1"/>
</dbReference>
<evidence type="ECO:0000256" key="7">
    <source>
        <dbReference type="ARBA" id="ARBA00022691"/>
    </source>
</evidence>
<dbReference type="PIRSF" id="PIRSF015601">
    <property type="entry name" value="MTase_slr0722"/>
    <property type="match status" value="1"/>
</dbReference>
<keyword evidence="5 10" id="KW-0489">Methyltransferase</keyword>
<dbReference type="Pfam" id="PF04452">
    <property type="entry name" value="Methyltrans_RNA"/>
    <property type="match status" value="1"/>
</dbReference>
<dbReference type="CDD" id="cd18084">
    <property type="entry name" value="RsmE-like"/>
    <property type="match status" value="1"/>
</dbReference>
<sequence length="236" mass="26187">MNLILLTKDDLISTDQVCLTGRRHHHVRSVLKAGAGDSVACGMVNGNMGYGRIQDMDSQKLVMQVTMNQPPPTSIPLILVLALPRPKMLRRIIQNVTALGVKQIFLVNSWRVEKSFWQSPFLDDDNLVQYQRLGLEQAKDTVMPDISKKRFFSRFVKNELPAVSSGTRCITAHPKTEQICPAGVNQPVTLAVGPEGGWIDLEVKTLEDIGFDTCAMGQRILTVETAVTSLISRLFV</sequence>
<evidence type="ECO:0000256" key="9">
    <source>
        <dbReference type="ARBA" id="ARBA00047944"/>
    </source>
</evidence>
<keyword evidence="4 10" id="KW-0698">rRNA processing</keyword>
<keyword evidence="3 10" id="KW-0963">Cytoplasm</keyword>
<gene>
    <name evidence="12" type="primary">rsmE</name>
    <name evidence="12" type="ORF">Dpo_5c02220</name>
</gene>
<keyword evidence="13" id="KW-1185">Reference proteome</keyword>
<evidence type="ECO:0000256" key="5">
    <source>
        <dbReference type="ARBA" id="ARBA00022603"/>
    </source>
</evidence>
<protein>
    <recommendedName>
        <fullName evidence="10">Ribosomal RNA small subunit methyltransferase E</fullName>
        <ecNumber evidence="10">2.1.1.193</ecNumber>
    </recommendedName>
</protein>